<comment type="caution">
    <text evidence="2">The sequence shown here is derived from an EMBL/GenBank/DDBJ whole genome shotgun (WGS) entry which is preliminary data.</text>
</comment>
<evidence type="ECO:0000256" key="1">
    <source>
        <dbReference type="SAM" id="MobiDB-lite"/>
    </source>
</evidence>
<reference evidence="2 3" key="1">
    <citation type="submission" date="2019-05" db="EMBL/GenBank/DDBJ databases">
        <title>Another draft genome of Portunus trituberculatus and its Hox gene families provides insights of decapod evolution.</title>
        <authorList>
            <person name="Jeong J.-H."/>
            <person name="Song I."/>
            <person name="Kim S."/>
            <person name="Choi T."/>
            <person name="Kim D."/>
            <person name="Ryu S."/>
            <person name="Kim W."/>
        </authorList>
    </citation>
    <scope>NUCLEOTIDE SEQUENCE [LARGE SCALE GENOMIC DNA]</scope>
    <source>
        <tissue evidence="2">Muscle</tissue>
    </source>
</reference>
<evidence type="ECO:0000313" key="3">
    <source>
        <dbReference type="Proteomes" id="UP000324222"/>
    </source>
</evidence>
<feature type="compositionally biased region" description="Basic and acidic residues" evidence="1">
    <location>
        <begin position="31"/>
        <end position="48"/>
    </location>
</feature>
<protein>
    <submittedName>
        <fullName evidence="2">Uncharacterized protein</fullName>
    </submittedName>
</protein>
<sequence length="105" mass="10989">MIGLGGERATVSLEGEGWVGGRQVCSPLSSPRRDGGGARRDGEGEREVLGSSLAGQMGDEAIEAWIVTNKTGDLSSWLEGNGEAVGKGRVGDVWHAVPRRSLQKS</sequence>
<organism evidence="2 3">
    <name type="scientific">Portunus trituberculatus</name>
    <name type="common">Swimming crab</name>
    <name type="synonym">Neptunus trituberculatus</name>
    <dbReference type="NCBI Taxonomy" id="210409"/>
    <lineage>
        <taxon>Eukaryota</taxon>
        <taxon>Metazoa</taxon>
        <taxon>Ecdysozoa</taxon>
        <taxon>Arthropoda</taxon>
        <taxon>Crustacea</taxon>
        <taxon>Multicrustacea</taxon>
        <taxon>Malacostraca</taxon>
        <taxon>Eumalacostraca</taxon>
        <taxon>Eucarida</taxon>
        <taxon>Decapoda</taxon>
        <taxon>Pleocyemata</taxon>
        <taxon>Brachyura</taxon>
        <taxon>Eubrachyura</taxon>
        <taxon>Portunoidea</taxon>
        <taxon>Portunidae</taxon>
        <taxon>Portuninae</taxon>
        <taxon>Portunus</taxon>
    </lineage>
</organism>
<dbReference type="AlphaFoldDB" id="A0A5B7F8E8"/>
<accession>A0A5B7F8E8</accession>
<evidence type="ECO:0000313" key="2">
    <source>
        <dbReference type="EMBL" id="MPC43441.1"/>
    </source>
</evidence>
<name>A0A5B7F8E8_PORTR</name>
<proteinExistence type="predicted"/>
<feature type="region of interest" description="Disordered" evidence="1">
    <location>
        <begin position="19"/>
        <end position="53"/>
    </location>
</feature>
<dbReference type="Proteomes" id="UP000324222">
    <property type="component" value="Unassembled WGS sequence"/>
</dbReference>
<dbReference type="EMBL" id="VSRR010005834">
    <property type="protein sequence ID" value="MPC43441.1"/>
    <property type="molecule type" value="Genomic_DNA"/>
</dbReference>
<keyword evidence="3" id="KW-1185">Reference proteome</keyword>
<gene>
    <name evidence="2" type="ORF">E2C01_037089</name>
</gene>